<feature type="transmembrane region" description="Helical" evidence="4">
    <location>
        <begin position="156"/>
        <end position="177"/>
    </location>
</feature>
<feature type="transmembrane region" description="Helical" evidence="4">
    <location>
        <begin position="93"/>
        <end position="116"/>
    </location>
</feature>
<feature type="transmembrane region" description="Helical" evidence="4">
    <location>
        <begin position="350"/>
        <end position="372"/>
    </location>
</feature>
<dbReference type="PANTHER" id="PTHR44688">
    <property type="entry name" value="DNA-BINDING TRANSCRIPTIONAL ACTIVATOR DEVR_DOSR"/>
    <property type="match status" value="1"/>
</dbReference>
<comment type="caution">
    <text evidence="7">The sequence shown here is derived from an EMBL/GenBank/DDBJ whole genome shotgun (WGS) entry which is preliminary data.</text>
</comment>
<dbReference type="CDD" id="cd06170">
    <property type="entry name" value="LuxR_C_like"/>
    <property type="match status" value="1"/>
</dbReference>
<dbReference type="SMART" id="SM00421">
    <property type="entry name" value="HTH_LUXR"/>
    <property type="match status" value="1"/>
</dbReference>
<evidence type="ECO:0000256" key="4">
    <source>
        <dbReference type="SAM" id="Phobius"/>
    </source>
</evidence>
<dbReference type="InterPro" id="IPR036388">
    <property type="entry name" value="WH-like_DNA-bd_sf"/>
</dbReference>
<keyword evidence="8" id="KW-1185">Reference proteome</keyword>
<dbReference type="PRINTS" id="PR00038">
    <property type="entry name" value="HTHLUXR"/>
</dbReference>
<evidence type="ECO:0000256" key="2">
    <source>
        <dbReference type="ARBA" id="ARBA00023125"/>
    </source>
</evidence>
<reference evidence="7" key="3">
    <citation type="journal article" date="2019" name="Microbiol. Resour. Announc.">
        <title>Draft Genome Sequences of Type Strains of Gordonibacter faecihominis, Paraeggerthella hongkongensis, Parvibacter caecicola,Slackia equolifaciens, Slackia faecicanis, and Slackia isoflavoniconvertens.</title>
        <authorList>
            <person name="Danylec N."/>
            <person name="Stoll D.A."/>
            <person name="Dotsch A."/>
            <person name="Huch M."/>
        </authorList>
    </citation>
    <scope>NUCLEOTIDE SEQUENCE</scope>
    <source>
        <strain evidence="7">DSM 16107</strain>
    </source>
</reference>
<keyword evidence="4" id="KW-0472">Membrane</keyword>
<gene>
    <name evidence="6" type="ORF">C1876_05110</name>
    <name evidence="7" type="ORF">DMP09_15495</name>
</gene>
<dbReference type="EMBL" id="PPTT01000006">
    <property type="protein sequence ID" value="RDB70170.1"/>
    <property type="molecule type" value="Genomic_DNA"/>
</dbReference>
<keyword evidence="4" id="KW-1133">Transmembrane helix</keyword>
<dbReference type="Proteomes" id="UP000253817">
    <property type="component" value="Unassembled WGS sequence"/>
</dbReference>
<dbReference type="PROSITE" id="PS50043">
    <property type="entry name" value="HTH_LUXR_2"/>
    <property type="match status" value="1"/>
</dbReference>
<dbReference type="InterPro" id="IPR016032">
    <property type="entry name" value="Sig_transdc_resp-reg_C-effctor"/>
</dbReference>
<dbReference type="Pfam" id="PF00196">
    <property type="entry name" value="GerE"/>
    <property type="match status" value="1"/>
</dbReference>
<reference evidence="9" key="2">
    <citation type="submission" date="2018-05" db="EMBL/GenBank/DDBJ databases">
        <title>Genome Sequencing of selected type strains of the family Eggerthellaceae.</title>
        <authorList>
            <person name="Danylec N."/>
            <person name="Stoll D.A."/>
            <person name="Doetsch A."/>
            <person name="Huch M."/>
        </authorList>
    </citation>
    <scope>NUCLEOTIDE SEQUENCE [LARGE SCALE GENOMIC DNA]</scope>
    <source>
        <strain evidence="9">DSM 16107</strain>
    </source>
</reference>
<feature type="transmembrane region" description="Helical" evidence="4">
    <location>
        <begin position="258"/>
        <end position="277"/>
    </location>
</feature>
<accession>A0A3N0IT51</accession>
<keyword evidence="2" id="KW-0238">DNA-binding</keyword>
<keyword evidence="4" id="KW-0812">Transmembrane</keyword>
<dbReference type="Gene3D" id="1.10.10.10">
    <property type="entry name" value="Winged helix-like DNA-binding domain superfamily/Winged helix DNA-binding domain"/>
    <property type="match status" value="1"/>
</dbReference>
<evidence type="ECO:0000313" key="6">
    <source>
        <dbReference type="EMBL" id="RDB70170.1"/>
    </source>
</evidence>
<feature type="domain" description="HTH luxR-type" evidence="5">
    <location>
        <begin position="468"/>
        <end position="531"/>
    </location>
</feature>
<sequence length="531" mass="57256">MGPPSKGVNVFPCHDECYNPDSYHPSYLRMDFLENDRYPTGGMRRMAAASSHRGAVVRAVRTRFRDVLLMALLLAWFFDVRFTNQLFRFTDSVLASSVFSCAAIASAFVMALVLVVRPGVLDSPSWRRGLAAVLCVLALAVGACAASFVPEDSERLMAYSIGMGAMVGACMACALALTTYRLRGCGVPAVVGMTTAAFVVAFSLVVAAMIVPYGLVVLILLCPCALAACLFGKRGYLGERDASRASRLEPAKGSAAPRLRLLLFVSSFLAVYLPAMFPKTTQLAPAYFETSVAGVSFASLAAFVLCGLLFAALSLLAARRKVNAAYVAIASMVLIAGIFFSMPFMNSSSVPFALMMSCAVVFVFSSYALVLSAMGDVRTREGRFYLLTCVCVSGSGASLAAVFAFVFLGPLYGNSFQDGLFVAIPAVLIILFLALFMAKWKDYLSLLGLGQHFASELDTSQLEDRCAAVARRCRLTKREREVLVLLGEGRNEPYVEQALSVSRATVKTHISHIYQKTGVASRQELIDLLRA</sequence>
<dbReference type="AlphaFoldDB" id="A0A3N0IT51"/>
<feature type="transmembrane region" description="Helical" evidence="4">
    <location>
        <begin position="384"/>
        <end position="408"/>
    </location>
</feature>
<keyword evidence="1" id="KW-0805">Transcription regulation</keyword>
<feature type="transmembrane region" description="Helical" evidence="4">
    <location>
        <begin position="324"/>
        <end position="344"/>
    </location>
</feature>
<evidence type="ECO:0000256" key="1">
    <source>
        <dbReference type="ARBA" id="ARBA00023015"/>
    </source>
</evidence>
<name>A0A3N0IT51_9ACTN</name>
<dbReference type="GO" id="GO:0006355">
    <property type="term" value="P:regulation of DNA-templated transcription"/>
    <property type="evidence" value="ECO:0007669"/>
    <property type="project" value="InterPro"/>
</dbReference>
<evidence type="ECO:0000313" key="7">
    <source>
        <dbReference type="EMBL" id="RNM40181.1"/>
    </source>
</evidence>
<evidence type="ECO:0000313" key="8">
    <source>
        <dbReference type="Proteomes" id="UP000253817"/>
    </source>
</evidence>
<protein>
    <recommendedName>
        <fullName evidence="5">HTH luxR-type domain-containing protein</fullName>
    </recommendedName>
</protein>
<feature type="transmembrane region" description="Helical" evidence="4">
    <location>
        <begin position="420"/>
        <end position="438"/>
    </location>
</feature>
<feature type="transmembrane region" description="Helical" evidence="4">
    <location>
        <begin position="189"/>
        <end position="210"/>
    </location>
</feature>
<dbReference type="InterPro" id="IPR000792">
    <property type="entry name" value="Tscrpt_reg_LuxR_C"/>
</dbReference>
<evidence type="ECO:0000313" key="9">
    <source>
        <dbReference type="Proteomes" id="UP000270112"/>
    </source>
</evidence>
<feature type="transmembrane region" description="Helical" evidence="4">
    <location>
        <begin position="67"/>
        <end position="87"/>
    </location>
</feature>
<dbReference type="Proteomes" id="UP000270112">
    <property type="component" value="Unassembled WGS sequence"/>
</dbReference>
<proteinExistence type="predicted"/>
<evidence type="ECO:0000256" key="3">
    <source>
        <dbReference type="ARBA" id="ARBA00023163"/>
    </source>
</evidence>
<dbReference type="GO" id="GO:0003677">
    <property type="term" value="F:DNA binding"/>
    <property type="evidence" value="ECO:0007669"/>
    <property type="project" value="UniProtKB-KW"/>
</dbReference>
<reference evidence="6 8" key="1">
    <citation type="journal article" date="2018" name="Elife">
        <title>Discovery and characterization of a prevalent human gut bacterial enzyme sufficient for the inactivation of a family of plant toxins.</title>
        <authorList>
            <person name="Koppel N."/>
            <person name="Bisanz J.E."/>
            <person name="Pandelia M.E."/>
            <person name="Turnbaugh P.J."/>
            <person name="Balskus E.P."/>
        </authorList>
    </citation>
    <scope>NUCLEOTIDE SEQUENCE [LARGE SCALE GENOMIC DNA]</scope>
    <source>
        <strain evidence="6 8">DSM 16107</strain>
    </source>
</reference>
<organism evidence="7 9">
    <name type="scientific">Eggerthella sinensis</name>
    <dbReference type="NCBI Taxonomy" id="242230"/>
    <lineage>
        <taxon>Bacteria</taxon>
        <taxon>Bacillati</taxon>
        <taxon>Actinomycetota</taxon>
        <taxon>Coriobacteriia</taxon>
        <taxon>Eggerthellales</taxon>
        <taxon>Eggerthellaceae</taxon>
        <taxon>Eggerthella</taxon>
    </lineage>
</organism>
<dbReference type="EMBL" id="QICC01000100">
    <property type="protein sequence ID" value="RNM40181.1"/>
    <property type="molecule type" value="Genomic_DNA"/>
</dbReference>
<keyword evidence="3" id="KW-0804">Transcription</keyword>
<dbReference type="PANTHER" id="PTHR44688:SF16">
    <property type="entry name" value="DNA-BINDING TRANSCRIPTIONAL ACTIVATOR DEVR_DOSR"/>
    <property type="match status" value="1"/>
</dbReference>
<feature type="transmembrane region" description="Helical" evidence="4">
    <location>
        <begin position="297"/>
        <end position="317"/>
    </location>
</feature>
<dbReference type="SUPFAM" id="SSF46894">
    <property type="entry name" value="C-terminal effector domain of the bipartite response regulators"/>
    <property type="match status" value="1"/>
</dbReference>
<evidence type="ECO:0000259" key="5">
    <source>
        <dbReference type="PROSITE" id="PS50043"/>
    </source>
</evidence>
<feature type="transmembrane region" description="Helical" evidence="4">
    <location>
        <begin position="216"/>
        <end position="237"/>
    </location>
</feature>
<feature type="transmembrane region" description="Helical" evidence="4">
    <location>
        <begin position="128"/>
        <end position="150"/>
    </location>
</feature>